<dbReference type="AlphaFoldDB" id="A0A150N3N0"/>
<protein>
    <submittedName>
        <fullName evidence="3">Uncharacterized protein</fullName>
    </submittedName>
</protein>
<dbReference type="Proteomes" id="UP000773850">
    <property type="component" value="Unassembled WGS sequence"/>
</dbReference>
<dbReference type="EMBL" id="LUCS01000023">
    <property type="protein sequence ID" value="KAF6511277.1"/>
    <property type="molecule type" value="Genomic_DNA"/>
</dbReference>
<sequence>MLVFRFCLLLSEQKRCLHIVGKNVERFFIFLRCFDKFLAISNI</sequence>
<dbReference type="EMBL" id="LQYV01000137">
    <property type="protein sequence ID" value="KYD21090.1"/>
    <property type="molecule type" value="Genomic_DNA"/>
</dbReference>
<keyword evidence="6" id="KW-1185">Reference proteome</keyword>
<comment type="caution">
    <text evidence="3">The sequence shown here is derived from an EMBL/GenBank/DDBJ whole genome shotgun (WGS) entry which is preliminary data.</text>
</comment>
<evidence type="ECO:0000313" key="5">
    <source>
        <dbReference type="Proteomes" id="UP000075517"/>
    </source>
</evidence>
<evidence type="ECO:0000313" key="1">
    <source>
        <dbReference type="EMBL" id="KAF6511277.1"/>
    </source>
</evidence>
<accession>A0A150N3N0</accession>
<organism evidence="3 5">
    <name type="scientific">Geobacillus stearothermophilus</name>
    <name type="common">Bacillus stearothermophilus</name>
    <dbReference type="NCBI Taxonomy" id="1422"/>
    <lineage>
        <taxon>Bacteria</taxon>
        <taxon>Bacillati</taxon>
        <taxon>Bacillota</taxon>
        <taxon>Bacilli</taxon>
        <taxon>Bacillales</taxon>
        <taxon>Anoxybacillaceae</taxon>
        <taxon>Geobacillus</taxon>
    </lineage>
</organism>
<dbReference type="Proteomes" id="UP000075424">
    <property type="component" value="Unassembled WGS sequence"/>
</dbReference>
<name>A0A150N3N0_GEOSE</name>
<gene>
    <name evidence="2" type="ORF">B4109_0052</name>
    <name evidence="3" type="ORF">B4114_0067</name>
    <name evidence="1" type="ORF">GS8_1472</name>
</gene>
<dbReference type="EMBL" id="LQYY01000151">
    <property type="protein sequence ID" value="KYD31309.1"/>
    <property type="molecule type" value="Genomic_DNA"/>
</dbReference>
<dbReference type="PATRIC" id="fig|1422.17.peg.2118"/>
<reference evidence="4 5" key="1">
    <citation type="submission" date="2016-01" db="EMBL/GenBank/DDBJ databases">
        <title>Draft Genome Sequences of Seven Thermophilic Sporeformers Isolated from Foods.</title>
        <authorList>
            <person name="Berendsen E.M."/>
            <person name="Wells-Bennik M.H."/>
            <person name="Krawcyk A.O."/>
            <person name="De Jong A."/>
            <person name="Holsappel S."/>
            <person name="Eijlander R.T."/>
            <person name="Kuipers O.P."/>
        </authorList>
    </citation>
    <scope>NUCLEOTIDE SEQUENCE [LARGE SCALE GENOMIC DNA]</scope>
    <source>
        <strain evidence="2 4">B4109</strain>
        <strain evidence="3 5">B4114</strain>
    </source>
</reference>
<evidence type="ECO:0000313" key="6">
    <source>
        <dbReference type="Proteomes" id="UP000773850"/>
    </source>
</evidence>
<evidence type="ECO:0000313" key="4">
    <source>
        <dbReference type="Proteomes" id="UP000075424"/>
    </source>
</evidence>
<reference evidence="1 6" key="2">
    <citation type="submission" date="2016-03" db="EMBL/GenBank/DDBJ databases">
        <title>Spore heat resistance.</title>
        <authorList>
            <person name="Boekhorst J."/>
            <person name="Berendsen E.M."/>
            <person name="Wells-Bennik M.H."/>
            <person name="Kuipers O.P."/>
        </authorList>
    </citation>
    <scope>NUCLEOTIDE SEQUENCE [LARGE SCALE GENOMIC DNA]</scope>
    <source>
        <strain evidence="1 6">GS8</strain>
    </source>
</reference>
<dbReference type="Proteomes" id="UP000075517">
    <property type="component" value="Unassembled WGS sequence"/>
</dbReference>
<proteinExistence type="predicted"/>
<evidence type="ECO:0000313" key="3">
    <source>
        <dbReference type="EMBL" id="KYD31309.1"/>
    </source>
</evidence>
<evidence type="ECO:0000313" key="2">
    <source>
        <dbReference type="EMBL" id="KYD21090.1"/>
    </source>
</evidence>